<evidence type="ECO:0000256" key="1">
    <source>
        <dbReference type="SAM" id="MobiDB-lite"/>
    </source>
</evidence>
<organism evidence="2 3">
    <name type="scientific">Letharia lupina</name>
    <dbReference type="NCBI Taxonomy" id="560253"/>
    <lineage>
        <taxon>Eukaryota</taxon>
        <taxon>Fungi</taxon>
        <taxon>Dikarya</taxon>
        <taxon>Ascomycota</taxon>
        <taxon>Pezizomycotina</taxon>
        <taxon>Lecanoromycetes</taxon>
        <taxon>OSLEUM clade</taxon>
        <taxon>Lecanoromycetidae</taxon>
        <taxon>Lecanorales</taxon>
        <taxon>Lecanorineae</taxon>
        <taxon>Parmeliaceae</taxon>
        <taxon>Letharia</taxon>
    </lineage>
</organism>
<dbReference type="EMBL" id="JACCJB010000018">
    <property type="protein sequence ID" value="KAF6219823.1"/>
    <property type="molecule type" value="Genomic_DNA"/>
</dbReference>
<accession>A0A8H6CA82</accession>
<keyword evidence="3" id="KW-1185">Reference proteome</keyword>
<protein>
    <submittedName>
        <fullName evidence="2">Uncharacterized protein</fullName>
    </submittedName>
</protein>
<feature type="compositionally biased region" description="Basic and acidic residues" evidence="1">
    <location>
        <begin position="1"/>
        <end position="31"/>
    </location>
</feature>
<comment type="caution">
    <text evidence="2">The sequence shown here is derived from an EMBL/GenBank/DDBJ whole genome shotgun (WGS) entry which is preliminary data.</text>
</comment>
<gene>
    <name evidence="2" type="ORF">HO133_003648</name>
</gene>
<evidence type="ECO:0000313" key="3">
    <source>
        <dbReference type="Proteomes" id="UP000593566"/>
    </source>
</evidence>
<reference evidence="2 3" key="1">
    <citation type="journal article" date="2020" name="Genomics">
        <title>Complete, high-quality genomes from long-read metagenomic sequencing of two wolf lichen thalli reveals enigmatic genome architecture.</title>
        <authorList>
            <person name="McKenzie S.K."/>
            <person name="Walston R.F."/>
            <person name="Allen J.L."/>
        </authorList>
    </citation>
    <scope>NUCLEOTIDE SEQUENCE [LARGE SCALE GENOMIC DNA]</scope>
    <source>
        <strain evidence="2">WasteWater1</strain>
    </source>
</reference>
<dbReference type="RefSeq" id="XP_037149258.1">
    <property type="nucleotide sequence ID" value="XM_037294570.1"/>
</dbReference>
<proteinExistence type="predicted"/>
<evidence type="ECO:0000313" key="2">
    <source>
        <dbReference type="EMBL" id="KAF6219823.1"/>
    </source>
</evidence>
<sequence length="157" mass="16750">MHFRDPQHDHEHVGIAHGLERRDHRVPHPDRGNMTVLGHAARRGPVRILDLDRTLAEIRRVEFVLQRDGVFRSGAGVQRLLQGERADAVLRRGQQEQRGIEGVSVAAGVGTAGVGTAGVGTAGRDDAVGTLADNIRHGPGRVVTGFEAAVLDDGATA</sequence>
<feature type="region of interest" description="Disordered" evidence="1">
    <location>
        <begin position="1"/>
        <end position="36"/>
    </location>
</feature>
<name>A0A8H6CA82_9LECA</name>
<dbReference type="GeneID" id="59332059"/>
<dbReference type="Proteomes" id="UP000593566">
    <property type="component" value="Unassembled WGS sequence"/>
</dbReference>
<dbReference type="AlphaFoldDB" id="A0A8H6CA82"/>